<dbReference type="InterPro" id="IPR003690">
    <property type="entry name" value="MTERF"/>
</dbReference>
<dbReference type="EMBL" id="JARYMX010000006">
    <property type="protein sequence ID" value="KAJ9545093.1"/>
    <property type="molecule type" value="Genomic_DNA"/>
</dbReference>
<evidence type="ECO:0000256" key="2">
    <source>
        <dbReference type="ARBA" id="ARBA00022472"/>
    </source>
</evidence>
<dbReference type="Proteomes" id="UP001172457">
    <property type="component" value="Chromosome 6"/>
</dbReference>
<organism evidence="4 5">
    <name type="scientific">Centaurea solstitialis</name>
    <name type="common">yellow star-thistle</name>
    <dbReference type="NCBI Taxonomy" id="347529"/>
    <lineage>
        <taxon>Eukaryota</taxon>
        <taxon>Viridiplantae</taxon>
        <taxon>Streptophyta</taxon>
        <taxon>Embryophyta</taxon>
        <taxon>Tracheophyta</taxon>
        <taxon>Spermatophyta</taxon>
        <taxon>Magnoliopsida</taxon>
        <taxon>eudicotyledons</taxon>
        <taxon>Gunneridae</taxon>
        <taxon>Pentapetalae</taxon>
        <taxon>asterids</taxon>
        <taxon>campanulids</taxon>
        <taxon>Asterales</taxon>
        <taxon>Asteraceae</taxon>
        <taxon>Carduoideae</taxon>
        <taxon>Cardueae</taxon>
        <taxon>Centaureinae</taxon>
        <taxon>Centaurea</taxon>
    </lineage>
</organism>
<dbReference type="AlphaFoldDB" id="A0AA38T6A2"/>
<keyword evidence="2" id="KW-0804">Transcription</keyword>
<dbReference type="SMART" id="SM00733">
    <property type="entry name" value="Mterf"/>
    <property type="match status" value="9"/>
</dbReference>
<accession>A0AA38T6A2</accession>
<dbReference type="FunFam" id="1.25.70.10:FF:000001">
    <property type="entry name" value="Mitochondrial transcription termination factor-like"/>
    <property type="match status" value="1"/>
</dbReference>
<evidence type="ECO:0000313" key="4">
    <source>
        <dbReference type="EMBL" id="KAJ9545093.1"/>
    </source>
</evidence>
<dbReference type="PANTHER" id="PTHR13068">
    <property type="entry name" value="CGI-12 PROTEIN-RELATED"/>
    <property type="match status" value="1"/>
</dbReference>
<keyword evidence="5" id="KW-1185">Reference proteome</keyword>
<dbReference type="InterPro" id="IPR038538">
    <property type="entry name" value="MTERF_sf"/>
</dbReference>
<sequence length="581" mass="66858">MERSSMNVSLLQNFGLSNKRIVMFILSKPSKISVDPKLLESRLSYVDEKLGISRESPVFITAVSAVLWRTDSEIEKKMQIFRGFGWSDSEIATLFGAQPYYLSKSKAYISDKLNLEKRIKPRNAVLKILKEKELVKDAPSFGTIVSYSELKFLDFVQSYESRVPGLCETYMNRRNSERKVGSATLKYLVSHKEGGGRSLWLKEKGGLWLQETPNSIAIMFRFSTLFRSHRLFYSTIDANRKPHLLVDYLMDSLHFSKKDAISISTKAKLTHLKSTINSDIVLNIFKTYGLDLPQIRRIVSSAPKILTCKPKIRFFHQLGLSGSDLVTFIKNNPHILRTGLHTKIIPCLGLLRQLLGSDEIVIQVINRSRRLSFTNSFMERLSTNVSLLKNFGLSNERIVRFLLTNPPSKINVDPNQLESRLSYVQEKLGISRESPIFVHALSAVLWYTDSEIERKMQNFRSFGWSDSDIALLFMNQPYCLTMSEANMLNKLNFYMKDLGYTPSYLMARHSFFTLSLDKRVIPRNTMLKILREKKLVSSDKPSLNSIATYSESKFLEFLRRFEEDVPCLRKIYLDSVKRVVS</sequence>
<reference evidence="4" key="1">
    <citation type="submission" date="2023-03" db="EMBL/GenBank/DDBJ databases">
        <title>Chromosome-scale reference genome and RAD-based genetic map of yellow starthistle (Centaurea solstitialis) reveal putative structural variation and QTLs associated with invader traits.</title>
        <authorList>
            <person name="Reatini B."/>
            <person name="Cang F.A."/>
            <person name="Jiang Q."/>
            <person name="Mckibben M.T.W."/>
            <person name="Barker M.S."/>
            <person name="Rieseberg L.H."/>
            <person name="Dlugosch K.M."/>
        </authorList>
    </citation>
    <scope>NUCLEOTIDE SEQUENCE</scope>
    <source>
        <strain evidence="4">CAN-66</strain>
        <tissue evidence="4">Leaf</tissue>
    </source>
</reference>
<dbReference type="GO" id="GO:0003676">
    <property type="term" value="F:nucleic acid binding"/>
    <property type="evidence" value="ECO:0007669"/>
    <property type="project" value="InterPro"/>
</dbReference>
<evidence type="ECO:0000313" key="5">
    <source>
        <dbReference type="Proteomes" id="UP001172457"/>
    </source>
</evidence>
<dbReference type="Gene3D" id="1.25.70.10">
    <property type="entry name" value="Transcription termination factor 3, mitochondrial"/>
    <property type="match status" value="2"/>
</dbReference>
<dbReference type="Pfam" id="PF02536">
    <property type="entry name" value="mTERF"/>
    <property type="match status" value="2"/>
</dbReference>
<keyword evidence="2" id="KW-0805">Transcription regulation</keyword>
<evidence type="ECO:0000256" key="1">
    <source>
        <dbReference type="ARBA" id="ARBA00007692"/>
    </source>
</evidence>
<proteinExistence type="inferred from homology"/>
<keyword evidence="3" id="KW-0809">Transit peptide</keyword>
<name>A0AA38T6A2_9ASTR</name>
<comment type="caution">
    <text evidence="4">The sequence shown here is derived from an EMBL/GenBank/DDBJ whole genome shotgun (WGS) entry which is preliminary data.</text>
</comment>
<evidence type="ECO:0000256" key="3">
    <source>
        <dbReference type="ARBA" id="ARBA00022946"/>
    </source>
</evidence>
<gene>
    <name evidence="4" type="ORF">OSB04_024800</name>
</gene>
<comment type="similarity">
    <text evidence="1">Belongs to the mTERF family.</text>
</comment>
<protein>
    <submittedName>
        <fullName evidence="4">Uncharacterized protein</fullName>
    </submittedName>
</protein>
<keyword evidence="2" id="KW-0806">Transcription termination</keyword>
<dbReference type="PANTHER" id="PTHR13068:SF168">
    <property type="entry name" value="TRANSCRIPTION REGULATOR MTERF FAMILY"/>
    <property type="match status" value="1"/>
</dbReference>
<dbReference type="GO" id="GO:0006353">
    <property type="term" value="P:DNA-templated transcription termination"/>
    <property type="evidence" value="ECO:0007669"/>
    <property type="project" value="UniProtKB-KW"/>
</dbReference>